<comment type="caution">
    <text evidence="3">The sequence shown here is derived from an EMBL/GenBank/DDBJ whole genome shotgun (WGS) entry which is preliminary data.</text>
</comment>
<name>A0A6N7W5Y3_9ACTO</name>
<feature type="domain" description="WYL" evidence="1">
    <location>
        <begin position="154"/>
        <end position="220"/>
    </location>
</feature>
<dbReference type="Pfam" id="PF19187">
    <property type="entry name" value="HTH_PafC"/>
    <property type="match status" value="1"/>
</dbReference>
<dbReference type="InterPro" id="IPR028349">
    <property type="entry name" value="PafC-like"/>
</dbReference>
<evidence type="ECO:0000259" key="2">
    <source>
        <dbReference type="Pfam" id="PF19187"/>
    </source>
</evidence>
<accession>A0A6N7W5Y3</accession>
<dbReference type="InterPro" id="IPR051534">
    <property type="entry name" value="CBASS_pafABC_assoc_protein"/>
</dbReference>
<reference evidence="3 4" key="1">
    <citation type="submission" date="2019-08" db="EMBL/GenBank/DDBJ databases">
        <title>In-depth cultivation of the pig gut microbiome towards novel bacterial diversity and tailored functional studies.</title>
        <authorList>
            <person name="Wylensek D."/>
            <person name="Hitch T.C.A."/>
            <person name="Clavel T."/>
        </authorList>
    </citation>
    <scope>NUCLEOTIDE SEQUENCE [LARGE SCALE GENOMIC DNA]</scope>
    <source>
        <strain evidence="3 4">WB03_NA08</strain>
    </source>
</reference>
<dbReference type="InterPro" id="IPR043839">
    <property type="entry name" value="PafC_HTH"/>
</dbReference>
<dbReference type="Pfam" id="PF13280">
    <property type="entry name" value="WYL"/>
    <property type="match status" value="1"/>
</dbReference>
<evidence type="ECO:0000259" key="1">
    <source>
        <dbReference type="Pfam" id="PF13280"/>
    </source>
</evidence>
<protein>
    <submittedName>
        <fullName evidence="3">WYL domain-containing protein</fullName>
    </submittedName>
</protein>
<organism evidence="3 4">
    <name type="scientific">Scrofimicrobium canadense</name>
    <dbReference type="NCBI Taxonomy" id="2652290"/>
    <lineage>
        <taxon>Bacteria</taxon>
        <taxon>Bacillati</taxon>
        <taxon>Actinomycetota</taxon>
        <taxon>Actinomycetes</taxon>
        <taxon>Actinomycetales</taxon>
        <taxon>Actinomycetaceae</taxon>
        <taxon>Scrofimicrobium</taxon>
    </lineage>
</organism>
<gene>
    <name evidence="3" type="ORF">FYJ24_03820</name>
</gene>
<feature type="domain" description="PafC HTH" evidence="2">
    <location>
        <begin position="15"/>
        <end position="129"/>
    </location>
</feature>
<dbReference type="PIRSF" id="PIRSF016838">
    <property type="entry name" value="PafC"/>
    <property type="match status" value="1"/>
</dbReference>
<evidence type="ECO:0000313" key="3">
    <source>
        <dbReference type="EMBL" id="MSS83903.1"/>
    </source>
</evidence>
<dbReference type="Proteomes" id="UP000470875">
    <property type="component" value="Unassembled WGS sequence"/>
</dbReference>
<keyword evidence="4" id="KW-1185">Reference proteome</keyword>
<sequence length="317" mass="36078">MQVAGRNMERNDLLLLRLARLSDFIRENPGISTAETAAHFACSLPEIRADIERLIEASEGDGRLERPFFFDYSLYTESDCLQLSDERPLASAFSITSAEASLLLSGLEVLAPTMSPQEREMLPRLAAKIVSLTNSEVSDGEVHILSDMTGISFYQQLRIAIQGRRSVEVEYLSAKGQKSTRVIDPFVLYQVEDGWIVQAWCHQARSERAFRLDRIHRLKVTEQSQLEKGPGRRKRDPLCEVVLRPSALWRLADLPSAKVKKAKDSISVSLRAWDEKWIVGRLVWMYDDIISVTPDRYLTLAQESAKRAKNTWAEWKP</sequence>
<dbReference type="PANTHER" id="PTHR34580:SF1">
    <property type="entry name" value="PROTEIN PAFC"/>
    <property type="match status" value="1"/>
</dbReference>
<dbReference type="InterPro" id="IPR026881">
    <property type="entry name" value="WYL_dom"/>
</dbReference>
<dbReference type="PANTHER" id="PTHR34580">
    <property type="match status" value="1"/>
</dbReference>
<dbReference type="EMBL" id="VULO01000004">
    <property type="protein sequence ID" value="MSS83903.1"/>
    <property type="molecule type" value="Genomic_DNA"/>
</dbReference>
<dbReference type="PROSITE" id="PS52050">
    <property type="entry name" value="WYL"/>
    <property type="match status" value="1"/>
</dbReference>
<proteinExistence type="predicted"/>
<evidence type="ECO:0000313" key="4">
    <source>
        <dbReference type="Proteomes" id="UP000470875"/>
    </source>
</evidence>
<dbReference type="AlphaFoldDB" id="A0A6N7W5Y3"/>